<reference evidence="7" key="1">
    <citation type="submission" date="2018-09" db="EMBL/GenBank/DDBJ databases">
        <authorList>
            <person name="Tuo L."/>
        </authorList>
    </citation>
    <scope>NUCLEOTIDE SEQUENCE [LARGE SCALE GENOMIC DNA]</scope>
    <source>
        <strain evidence="7">M2BS4Y-1</strain>
    </source>
</reference>
<evidence type="ECO:0000256" key="2">
    <source>
        <dbReference type="ARBA" id="ARBA00022670"/>
    </source>
</evidence>
<dbReference type="Gene3D" id="3.90.1720.10">
    <property type="entry name" value="endopeptidase domain like (from Nostoc punctiforme)"/>
    <property type="match status" value="1"/>
</dbReference>
<proteinExistence type="inferred from homology"/>
<keyword evidence="2" id="KW-0645">Protease</keyword>
<dbReference type="EMBL" id="QYRN01000005">
    <property type="protein sequence ID" value="RIY00963.1"/>
    <property type="molecule type" value="Genomic_DNA"/>
</dbReference>
<dbReference type="RefSeq" id="WP_119540165.1">
    <property type="nucleotide sequence ID" value="NZ_QYRN01000005.1"/>
</dbReference>
<dbReference type="Pfam" id="PF18348">
    <property type="entry name" value="SH3_16"/>
    <property type="match status" value="1"/>
</dbReference>
<dbReference type="GO" id="GO:0008234">
    <property type="term" value="F:cysteine-type peptidase activity"/>
    <property type="evidence" value="ECO:0007669"/>
    <property type="project" value="UniProtKB-KW"/>
</dbReference>
<keyword evidence="7" id="KW-1185">Reference proteome</keyword>
<evidence type="ECO:0000259" key="5">
    <source>
        <dbReference type="PROSITE" id="PS51935"/>
    </source>
</evidence>
<evidence type="ECO:0000256" key="4">
    <source>
        <dbReference type="ARBA" id="ARBA00022807"/>
    </source>
</evidence>
<dbReference type="Gene3D" id="2.30.30.40">
    <property type="entry name" value="SH3 Domains"/>
    <property type="match status" value="1"/>
</dbReference>
<dbReference type="GO" id="GO:0006508">
    <property type="term" value="P:proteolysis"/>
    <property type="evidence" value="ECO:0007669"/>
    <property type="project" value="UniProtKB-KW"/>
</dbReference>
<dbReference type="InterPro" id="IPR051794">
    <property type="entry name" value="PG_Endopeptidase_C40"/>
</dbReference>
<dbReference type="PANTHER" id="PTHR47359">
    <property type="entry name" value="PEPTIDOGLYCAN DL-ENDOPEPTIDASE CWLO"/>
    <property type="match status" value="1"/>
</dbReference>
<protein>
    <submittedName>
        <fullName evidence="6">Peptidase P60</fullName>
    </submittedName>
</protein>
<feature type="domain" description="NlpC/P60" evidence="5">
    <location>
        <begin position="164"/>
        <end position="286"/>
    </location>
</feature>
<name>A0A3A1WIZ0_9HYPH</name>
<evidence type="ECO:0000313" key="6">
    <source>
        <dbReference type="EMBL" id="RIY00963.1"/>
    </source>
</evidence>
<evidence type="ECO:0000256" key="3">
    <source>
        <dbReference type="ARBA" id="ARBA00022801"/>
    </source>
</evidence>
<accession>A0A3A1WIZ0</accession>
<comment type="caution">
    <text evidence="6">The sequence shown here is derived from an EMBL/GenBank/DDBJ whole genome shotgun (WGS) entry which is preliminary data.</text>
</comment>
<dbReference type="AlphaFoldDB" id="A0A3A1WIZ0"/>
<dbReference type="PANTHER" id="PTHR47359:SF3">
    <property type="entry name" value="NLP_P60 DOMAIN-CONTAINING PROTEIN-RELATED"/>
    <property type="match status" value="1"/>
</dbReference>
<keyword evidence="4" id="KW-0788">Thiol protease</keyword>
<dbReference type="PROSITE" id="PS51935">
    <property type="entry name" value="NLPC_P60"/>
    <property type="match status" value="1"/>
</dbReference>
<dbReference type="Pfam" id="PF00877">
    <property type="entry name" value="NLPC_P60"/>
    <property type="match status" value="1"/>
</dbReference>
<keyword evidence="3" id="KW-0378">Hydrolase</keyword>
<dbReference type="InterPro" id="IPR041382">
    <property type="entry name" value="SH3_16"/>
</dbReference>
<comment type="similarity">
    <text evidence="1">Belongs to the peptidase C40 family.</text>
</comment>
<evidence type="ECO:0000313" key="7">
    <source>
        <dbReference type="Proteomes" id="UP000265750"/>
    </source>
</evidence>
<dbReference type="OrthoDB" id="9813368at2"/>
<dbReference type="SUPFAM" id="SSF54001">
    <property type="entry name" value="Cysteine proteinases"/>
    <property type="match status" value="1"/>
</dbReference>
<dbReference type="InterPro" id="IPR038765">
    <property type="entry name" value="Papain-like_cys_pep_sf"/>
</dbReference>
<organism evidence="6 7">
    <name type="scientific">Aureimonas flava</name>
    <dbReference type="NCBI Taxonomy" id="2320271"/>
    <lineage>
        <taxon>Bacteria</taxon>
        <taxon>Pseudomonadati</taxon>
        <taxon>Pseudomonadota</taxon>
        <taxon>Alphaproteobacteria</taxon>
        <taxon>Hyphomicrobiales</taxon>
        <taxon>Aurantimonadaceae</taxon>
        <taxon>Aureimonas</taxon>
    </lineage>
</organism>
<gene>
    <name evidence="6" type="ORF">D3218_11240</name>
</gene>
<evidence type="ECO:0000256" key="1">
    <source>
        <dbReference type="ARBA" id="ARBA00007074"/>
    </source>
</evidence>
<dbReference type="Proteomes" id="UP000265750">
    <property type="component" value="Unassembled WGS sequence"/>
</dbReference>
<dbReference type="InterPro" id="IPR000064">
    <property type="entry name" value="NLP_P60_dom"/>
</dbReference>
<sequence>MTVALDRRIHAARPDLADERLRGRVEADRFVRGEPAHVDAPLADLRRHPSPDAPLETQSLHGESVTIFEETPEGWCWVQLERDRYVGWMPAAAILAGPPPEATHRVRVPRTFVFPGPDIKRPPMRELTLGARVSVRAEAEDHNATYALMLPFGAVVVQHLEPADVRTADFVSVAEELRGVPYLWGGKSASGIDCSGLVQLALSFAGIEAPRDTDLQAASLGRPLRADEPLQRGDLVFWRGHVGVMLDGETLLHANAHHMMTAAEPLAEAERRALAKGSPVTVRRRLG</sequence>